<feature type="transmembrane region" description="Helical" evidence="6">
    <location>
        <begin position="196"/>
        <end position="215"/>
    </location>
</feature>
<keyword evidence="4 6" id="KW-1133">Transmembrane helix</keyword>
<feature type="transmembrane region" description="Helical" evidence="6">
    <location>
        <begin position="129"/>
        <end position="149"/>
    </location>
</feature>
<evidence type="ECO:0000313" key="8">
    <source>
        <dbReference type="Proteomes" id="UP000776629"/>
    </source>
</evidence>
<feature type="transmembrane region" description="Helical" evidence="6">
    <location>
        <begin position="170"/>
        <end position="190"/>
    </location>
</feature>
<keyword evidence="3 6" id="KW-0812">Transmembrane</keyword>
<dbReference type="Proteomes" id="UP000776629">
    <property type="component" value="Unassembled WGS sequence"/>
</dbReference>
<dbReference type="InterPro" id="IPR050833">
    <property type="entry name" value="Poly_Biosynth_Transport"/>
</dbReference>
<feature type="transmembrane region" description="Helical" evidence="6">
    <location>
        <begin position="9"/>
        <end position="33"/>
    </location>
</feature>
<evidence type="ECO:0000256" key="1">
    <source>
        <dbReference type="ARBA" id="ARBA00004651"/>
    </source>
</evidence>
<reference evidence="7 8" key="1">
    <citation type="journal article" date="2021" name="Sci. Rep.">
        <title>The distribution of antibiotic resistance genes in chicken gut microbiota commensals.</title>
        <authorList>
            <person name="Juricova H."/>
            <person name="Matiasovicova J."/>
            <person name="Kubasova T."/>
            <person name="Cejkova D."/>
            <person name="Rychlik I."/>
        </authorList>
    </citation>
    <scope>NUCLEOTIDE SEQUENCE [LARGE SCALE GENOMIC DNA]</scope>
    <source>
        <strain evidence="7 8">An810</strain>
    </source>
</reference>
<evidence type="ECO:0000256" key="6">
    <source>
        <dbReference type="SAM" id="Phobius"/>
    </source>
</evidence>
<dbReference type="RefSeq" id="WP_204775744.1">
    <property type="nucleotide sequence ID" value="NZ_JACJJQ010000001.1"/>
</dbReference>
<sequence length="290" mass="32645">MNDKIISGAFWLSFGSIISRILGVIYLIPWLIMIGHTNIASAQALFNSAYTPYALFISLGTAGFPSAIARRVALYKSNKQYQESNSLFYSGLIIMGVSGIICATLLFSLSPLIAKNSPVTSYHDAVRTIKILSPTLFIIPVMSVIRGWLQGNQDLKPFGLSQVIEQFIRILFILVSTFFVLYILKFSFVIAVQTSVFAAFIGALASLFYLCKYYFKNYQNEFDIKLISLTKIFKLTRLTLLESIPFLLVGSGITITQLIDQVFFKQIMNNLLGYSLLKIQYTYIIFCKPQ</sequence>
<organism evidence="7 8">
    <name type="scientific">Limosilactobacillus alvi</name>
    <dbReference type="NCBI Taxonomy" id="990412"/>
    <lineage>
        <taxon>Bacteria</taxon>
        <taxon>Bacillati</taxon>
        <taxon>Bacillota</taxon>
        <taxon>Bacilli</taxon>
        <taxon>Lactobacillales</taxon>
        <taxon>Lactobacillaceae</taxon>
        <taxon>Limosilactobacillus</taxon>
    </lineage>
</organism>
<comment type="caution">
    <text evidence="7">The sequence shown here is derived from an EMBL/GenBank/DDBJ whole genome shotgun (WGS) entry which is preliminary data.</text>
</comment>
<name>A0ABS2EL48_9LACO</name>
<evidence type="ECO:0000256" key="4">
    <source>
        <dbReference type="ARBA" id="ARBA00022989"/>
    </source>
</evidence>
<feature type="transmembrane region" description="Helical" evidence="6">
    <location>
        <begin position="86"/>
        <end position="109"/>
    </location>
</feature>
<keyword evidence="5 6" id="KW-0472">Membrane</keyword>
<keyword evidence="8" id="KW-1185">Reference proteome</keyword>
<keyword evidence="2" id="KW-1003">Cell membrane</keyword>
<dbReference type="PANTHER" id="PTHR30250">
    <property type="entry name" value="PST FAMILY PREDICTED COLANIC ACID TRANSPORTER"/>
    <property type="match status" value="1"/>
</dbReference>
<gene>
    <name evidence="7" type="ORF">H5993_00125</name>
</gene>
<dbReference type="Pfam" id="PF01943">
    <property type="entry name" value="Polysacc_synt"/>
    <property type="match status" value="1"/>
</dbReference>
<comment type="subcellular location">
    <subcellularLocation>
        <location evidence="1">Cell membrane</location>
        <topology evidence="1">Multi-pass membrane protein</topology>
    </subcellularLocation>
</comment>
<evidence type="ECO:0000256" key="5">
    <source>
        <dbReference type="ARBA" id="ARBA00023136"/>
    </source>
</evidence>
<dbReference type="InterPro" id="IPR002797">
    <property type="entry name" value="Polysacc_synth"/>
</dbReference>
<evidence type="ECO:0000256" key="2">
    <source>
        <dbReference type="ARBA" id="ARBA00022475"/>
    </source>
</evidence>
<evidence type="ECO:0000256" key="3">
    <source>
        <dbReference type="ARBA" id="ARBA00022692"/>
    </source>
</evidence>
<dbReference type="EMBL" id="JACJJQ010000001">
    <property type="protein sequence ID" value="MBM6753174.1"/>
    <property type="molecule type" value="Genomic_DNA"/>
</dbReference>
<proteinExistence type="predicted"/>
<protein>
    <submittedName>
        <fullName evidence="7">Oligosaccharide flippase family protein</fullName>
    </submittedName>
</protein>
<feature type="transmembrane region" description="Helical" evidence="6">
    <location>
        <begin position="53"/>
        <end position="74"/>
    </location>
</feature>
<dbReference type="PANTHER" id="PTHR30250:SF21">
    <property type="entry name" value="LIPID II FLIPPASE MURJ"/>
    <property type="match status" value="1"/>
</dbReference>
<evidence type="ECO:0000313" key="7">
    <source>
        <dbReference type="EMBL" id="MBM6753174.1"/>
    </source>
</evidence>
<accession>A0ABS2EL48</accession>